<dbReference type="Proteomes" id="UP000005365">
    <property type="component" value="Unassembled WGS sequence"/>
</dbReference>
<organism evidence="10 11">
    <name type="scientific">Neisseria sicca ATCC 29256</name>
    <dbReference type="NCBI Taxonomy" id="547045"/>
    <lineage>
        <taxon>Bacteria</taxon>
        <taxon>Pseudomonadati</taxon>
        <taxon>Pseudomonadota</taxon>
        <taxon>Betaproteobacteria</taxon>
        <taxon>Neisseriales</taxon>
        <taxon>Neisseriaceae</taxon>
        <taxon>Neisseria</taxon>
    </lineage>
</organism>
<evidence type="ECO:0000256" key="5">
    <source>
        <dbReference type="ARBA" id="ARBA00022737"/>
    </source>
</evidence>
<dbReference type="InterPro" id="IPR050557">
    <property type="entry name" value="RTX_toxin/Mannuronan_C5-epim"/>
</dbReference>
<dbReference type="Pfam" id="PF22815">
    <property type="entry name" value="CatAgl_D1"/>
    <property type="match status" value="1"/>
</dbReference>
<keyword evidence="4" id="KW-0800">Toxin</keyword>
<dbReference type="PANTHER" id="PTHR38340">
    <property type="entry name" value="S-LAYER PROTEIN"/>
    <property type="match status" value="1"/>
</dbReference>
<comment type="caution">
    <text evidence="10">The sequence shown here is derived from an EMBL/GenBank/DDBJ whole genome shotgun (WGS) entry which is preliminary data.</text>
</comment>
<dbReference type="InterPro" id="IPR012334">
    <property type="entry name" value="Pectin_lyas_fold"/>
</dbReference>
<dbReference type="PRINTS" id="PR01488">
    <property type="entry name" value="RTXTOXINA"/>
</dbReference>
<dbReference type="InterPro" id="IPR011049">
    <property type="entry name" value="Serralysin-like_metalloprot_C"/>
</dbReference>
<evidence type="ECO:0000256" key="2">
    <source>
        <dbReference type="ARBA" id="ARBA00004613"/>
    </source>
</evidence>
<evidence type="ECO:0000256" key="1">
    <source>
        <dbReference type="ARBA" id="ARBA00004370"/>
    </source>
</evidence>
<sequence>MADHFKRNILMSETVTYDPSRYGAKAAYTTYEADQGTLSTGATVKKASSIHSTAHEASKQSYVDLPVNAAVSFTAKADADAATLRYTVPDGATGKVEIQVNGKPVANLDLSSKHNWQYLENYEHHKGEDIKIHDTPAADRVARFQFDEAGTLLKNTSIQSGDTVTIVNQSGNTPVGIDFVELEKTPAAIKQPANSVSITDFGAKANDGIDDSKALTEAIESAKTSGKSVYIPEGQFDFDHQLHIYAPKGISIGGAGRWHTKLHFTSEEPPVFENGTVKKGGGIVFEHGSNNIDFGNLSMDSNLTSRFHQQANYKGISGTLGKGSSIHDITIEHFEVGIWTGDYAKVDNEHPLHYTDGLTVSNALIRNNLADGINFAQGTSHSTVINSNIRGNGDDGLATWSSIADQTESKVAENNRFLNNTVELGWRAAGIGIFGGAGHEVAGNLIRDNAAWSGIRLNTVFQGHNFDLNKKGISVRDNLLIGNGTRTDTYGREKGSIDFEEEHGAIKNVKVENNIIADNLSDTVITQTLPISNGKGIALSGNNIIGNAAVSDPSAVDHPEKVTSITRQELSNIPDQNYYYANETAGFKSVNVTYITGTAGSDSIKGTDGIDHIDGKSGDDSIYAGNGNDTVFVSGGTNFISGGDGNDIVRGGDGRDTVNGDSGNDVIFGNGGDDHLNGGAGNDTLFGGENNDVFYGESGKDVLYGGSGDDLLFGGLDDDILYGGAGNDTYVFCFGEGHDTISDNHGNNALQFGQGIAVKDLHIHASTDASGAIDWEITIANSGGKITIDNQYLKGSNTASVGEFRLDEGTFTVETLLDKLSASGQTGGFETVNSGVGSFSYSSDTANVQHYDAVTQPAIL</sequence>
<evidence type="ECO:0000256" key="6">
    <source>
        <dbReference type="ARBA" id="ARBA00023026"/>
    </source>
</evidence>
<evidence type="ECO:0000256" key="4">
    <source>
        <dbReference type="ARBA" id="ARBA00022656"/>
    </source>
</evidence>
<dbReference type="GO" id="GO:0005509">
    <property type="term" value="F:calcium ion binding"/>
    <property type="evidence" value="ECO:0007669"/>
    <property type="project" value="InterPro"/>
</dbReference>
<keyword evidence="7" id="KW-0472">Membrane</keyword>
<dbReference type="PROSITE" id="PS00330">
    <property type="entry name" value="HEMOLYSIN_CALCIUM"/>
    <property type="match status" value="1"/>
</dbReference>
<proteinExistence type="predicted"/>
<dbReference type="GO" id="GO:0005576">
    <property type="term" value="C:extracellular region"/>
    <property type="evidence" value="ECO:0007669"/>
    <property type="project" value="UniProtKB-SubCell"/>
</dbReference>
<keyword evidence="6" id="KW-0843">Virulence</keyword>
<dbReference type="InterPro" id="IPR003995">
    <property type="entry name" value="RTX_toxin_determinant-A"/>
</dbReference>
<dbReference type="Gene3D" id="2.60.120.260">
    <property type="entry name" value="Galactose-binding domain-like"/>
    <property type="match status" value="1"/>
</dbReference>
<dbReference type="SMART" id="SM00710">
    <property type="entry name" value="PbH1"/>
    <property type="match status" value="8"/>
</dbReference>
<evidence type="ECO:0000256" key="7">
    <source>
        <dbReference type="ARBA" id="ARBA00023136"/>
    </source>
</evidence>
<comment type="subcellular location">
    <subcellularLocation>
        <location evidence="1">Membrane</location>
    </subcellularLocation>
    <subcellularLocation>
        <location evidence="2">Secreted</location>
    </subcellularLocation>
</comment>
<dbReference type="Pfam" id="PF22816">
    <property type="entry name" value="CatAgl_D2"/>
    <property type="match status" value="1"/>
</dbReference>
<feature type="domain" description="CBM6/CBM35/CBM36-like 1" evidence="8">
    <location>
        <begin position="27"/>
        <end position="184"/>
    </location>
</feature>
<dbReference type="PANTHER" id="PTHR38340:SF1">
    <property type="entry name" value="S-LAYER PROTEIN"/>
    <property type="match status" value="1"/>
</dbReference>
<dbReference type="Pfam" id="PF00353">
    <property type="entry name" value="HemolysinCabind"/>
    <property type="match status" value="3"/>
</dbReference>
<dbReference type="InterPro" id="IPR001343">
    <property type="entry name" value="Hemolysn_Ca-bd"/>
</dbReference>
<dbReference type="InterPro" id="IPR006626">
    <property type="entry name" value="PbH1"/>
</dbReference>
<evidence type="ECO:0000259" key="9">
    <source>
        <dbReference type="Pfam" id="PF22816"/>
    </source>
</evidence>
<dbReference type="InterPro" id="IPR018511">
    <property type="entry name" value="Hemolysin-typ_Ca-bd_CS"/>
</dbReference>
<dbReference type="eggNOG" id="COG5434">
    <property type="taxonomic scope" value="Bacteria"/>
</dbReference>
<feature type="domain" description="Alpha-1,3-glucanase catalytic" evidence="9">
    <location>
        <begin position="212"/>
        <end position="480"/>
    </location>
</feature>
<evidence type="ECO:0000256" key="3">
    <source>
        <dbReference type="ARBA" id="ARBA00022525"/>
    </source>
</evidence>
<dbReference type="SUPFAM" id="SSF51126">
    <property type="entry name" value="Pectin lyase-like"/>
    <property type="match status" value="1"/>
</dbReference>
<dbReference type="Gene3D" id="2.150.10.10">
    <property type="entry name" value="Serralysin-like metalloprotease, C-terminal"/>
    <property type="match status" value="2"/>
</dbReference>
<gene>
    <name evidence="10" type="ORF">NEISICOT_03522</name>
</gene>
<dbReference type="PRINTS" id="PR00313">
    <property type="entry name" value="CABNDNGRPT"/>
</dbReference>
<accession>C6MAE0</accession>
<dbReference type="EMBL" id="ACKO02000038">
    <property type="protein sequence ID" value="EET42744.1"/>
    <property type="molecule type" value="Genomic_DNA"/>
</dbReference>
<dbReference type="GO" id="GO:0016020">
    <property type="term" value="C:membrane"/>
    <property type="evidence" value="ECO:0007669"/>
    <property type="project" value="UniProtKB-SubCell"/>
</dbReference>
<dbReference type="AlphaFoldDB" id="C6MAE0"/>
<dbReference type="InterPro" id="IPR011050">
    <property type="entry name" value="Pectin_lyase_fold/virulence"/>
</dbReference>
<dbReference type="SUPFAM" id="SSF51120">
    <property type="entry name" value="beta-Roll"/>
    <property type="match status" value="1"/>
</dbReference>
<reference evidence="10" key="1">
    <citation type="submission" date="2009-07" db="EMBL/GenBank/DDBJ databases">
        <authorList>
            <person name="Weinstock G."/>
            <person name="Sodergren E."/>
            <person name="Clifton S."/>
            <person name="Fulton L."/>
            <person name="Fulton B."/>
            <person name="Courtney L."/>
            <person name="Fronick C."/>
            <person name="Harrison M."/>
            <person name="Strong C."/>
            <person name="Farmer C."/>
            <person name="Delahaunty K."/>
            <person name="Markovic C."/>
            <person name="Hall O."/>
            <person name="Minx P."/>
            <person name="Tomlinson C."/>
            <person name="Mitreva M."/>
            <person name="Nelson J."/>
            <person name="Hou S."/>
            <person name="Wollam A."/>
            <person name="Pepin K.H."/>
            <person name="Johnson M."/>
            <person name="Bhonagiri V."/>
            <person name="Nash W.E."/>
            <person name="Warren W."/>
            <person name="Chinwalla A."/>
            <person name="Mardis E.R."/>
            <person name="Wilson R.K."/>
        </authorList>
    </citation>
    <scope>NUCLEOTIDE SEQUENCE [LARGE SCALE GENOMIC DNA]</scope>
    <source>
        <strain evidence="10">ATCC 29256</strain>
    </source>
</reference>
<keyword evidence="5" id="KW-0677">Repeat</keyword>
<keyword evidence="3" id="KW-0964">Secreted</keyword>
<keyword evidence="11" id="KW-1185">Reference proteome</keyword>
<dbReference type="GO" id="GO:0090729">
    <property type="term" value="F:toxin activity"/>
    <property type="evidence" value="ECO:0007669"/>
    <property type="project" value="UniProtKB-KW"/>
</dbReference>
<evidence type="ECO:0000259" key="8">
    <source>
        <dbReference type="Pfam" id="PF22815"/>
    </source>
</evidence>
<dbReference type="InterPro" id="IPR033801">
    <property type="entry name" value="CBM6-CBM35-CBM36-like_1"/>
</dbReference>
<dbReference type="eggNOG" id="COG2931">
    <property type="taxonomic scope" value="Bacteria"/>
</dbReference>
<dbReference type="InterPro" id="IPR055149">
    <property type="entry name" value="Agl_cat_D2"/>
</dbReference>
<dbReference type="Gene3D" id="2.160.20.10">
    <property type="entry name" value="Single-stranded right-handed beta-helix, Pectin lyase-like"/>
    <property type="match status" value="1"/>
</dbReference>
<evidence type="ECO:0000313" key="11">
    <source>
        <dbReference type="Proteomes" id="UP000005365"/>
    </source>
</evidence>
<protein>
    <submittedName>
        <fullName evidence="10">Type I secretion target GGXGXDXXX repeat (2 copies)</fullName>
    </submittedName>
</protein>
<name>C6MAE0_NEISI</name>
<evidence type="ECO:0000313" key="10">
    <source>
        <dbReference type="EMBL" id="EET42744.1"/>
    </source>
</evidence>